<keyword evidence="2" id="KW-0812">Transmembrane</keyword>
<dbReference type="AlphaFoldDB" id="A0A9N8F5R6"/>
<protein>
    <submittedName>
        <fullName evidence="3">Uncharacterized protein</fullName>
    </submittedName>
</protein>
<keyword evidence="2" id="KW-0472">Membrane</keyword>
<gene>
    <name evidence="3" type="ORF">SEMRO_3601_G349570.1</name>
</gene>
<feature type="compositionally biased region" description="Low complexity" evidence="1">
    <location>
        <begin position="104"/>
        <end position="130"/>
    </location>
</feature>
<proteinExistence type="predicted"/>
<organism evidence="3 4">
    <name type="scientific">Seminavis robusta</name>
    <dbReference type="NCBI Taxonomy" id="568900"/>
    <lineage>
        <taxon>Eukaryota</taxon>
        <taxon>Sar</taxon>
        <taxon>Stramenopiles</taxon>
        <taxon>Ochrophyta</taxon>
        <taxon>Bacillariophyta</taxon>
        <taxon>Bacillariophyceae</taxon>
        <taxon>Bacillariophycidae</taxon>
        <taxon>Naviculales</taxon>
        <taxon>Naviculaceae</taxon>
        <taxon>Seminavis</taxon>
    </lineage>
</organism>
<dbReference type="OrthoDB" id="46623at2759"/>
<evidence type="ECO:0000313" key="3">
    <source>
        <dbReference type="EMBL" id="CAB9531494.1"/>
    </source>
</evidence>
<dbReference type="Proteomes" id="UP001153069">
    <property type="component" value="Unassembled WGS sequence"/>
</dbReference>
<evidence type="ECO:0000256" key="1">
    <source>
        <dbReference type="SAM" id="MobiDB-lite"/>
    </source>
</evidence>
<comment type="caution">
    <text evidence="3">The sequence shown here is derived from an EMBL/GenBank/DDBJ whole genome shotgun (WGS) entry which is preliminary data.</text>
</comment>
<keyword evidence="4" id="KW-1185">Reference proteome</keyword>
<evidence type="ECO:0000256" key="2">
    <source>
        <dbReference type="SAM" id="Phobius"/>
    </source>
</evidence>
<reference evidence="3" key="1">
    <citation type="submission" date="2020-06" db="EMBL/GenBank/DDBJ databases">
        <authorList>
            <consortium name="Plant Systems Biology data submission"/>
        </authorList>
    </citation>
    <scope>NUCLEOTIDE SEQUENCE</scope>
    <source>
        <strain evidence="3">D6</strain>
    </source>
</reference>
<dbReference type="EMBL" id="CAICTM010003599">
    <property type="protein sequence ID" value="CAB9531494.1"/>
    <property type="molecule type" value="Genomic_DNA"/>
</dbReference>
<keyword evidence="2" id="KW-1133">Transmembrane helix</keyword>
<name>A0A9N8F5R6_9STRA</name>
<accession>A0A9N8F5R6</accession>
<evidence type="ECO:0000313" key="4">
    <source>
        <dbReference type="Proteomes" id="UP001153069"/>
    </source>
</evidence>
<feature type="region of interest" description="Disordered" evidence="1">
    <location>
        <begin position="95"/>
        <end position="131"/>
    </location>
</feature>
<feature type="transmembrane region" description="Helical" evidence="2">
    <location>
        <begin position="142"/>
        <end position="175"/>
    </location>
</feature>
<sequence length="279" mass="30443">MTTSASAQEAVAYLNEKKPLGAWSVETKGGAVMRLLRRKIAVTDSYFLDIAHDPASGCVVGILSKGAGKAQGQVLVDRDGKLAGSKAKIISVSSFDPNRKKPASSRSSTTTRASTTTTAPTTNTNTNNNTLSDEENKKLIQYALTAIVGVVILRLITQALSILAILIVPAVYLYALQTCPHESSFDAKKELRRILRGHHLPESHPDKPKNFLDRTFARVSAAVTTELATGLGYEVSMMSFWGAAWFTSVRVPTSQLDFYWIGAFGQWTYVYSKKYETEA</sequence>